<accession>A0A834LYV1</accession>
<reference evidence="2" key="1">
    <citation type="submission" date="2020-08" db="EMBL/GenBank/DDBJ databases">
        <title>Genome sequencing and assembly of the red palm weevil Rhynchophorus ferrugineus.</title>
        <authorList>
            <person name="Dias G.B."/>
            <person name="Bergman C.M."/>
            <person name="Manee M."/>
        </authorList>
    </citation>
    <scope>NUCLEOTIDE SEQUENCE</scope>
    <source>
        <strain evidence="2">AA-2017</strain>
        <tissue evidence="2">Whole larva</tissue>
    </source>
</reference>
<evidence type="ECO:0000313" key="3">
    <source>
        <dbReference type="Proteomes" id="UP000625711"/>
    </source>
</evidence>
<protein>
    <submittedName>
        <fullName evidence="2">Uncharacterized protein</fullName>
    </submittedName>
</protein>
<name>A0A834LYV1_RHYFE</name>
<gene>
    <name evidence="2" type="ORF">GWI33_000343</name>
</gene>
<organism evidence="2 3">
    <name type="scientific">Rhynchophorus ferrugineus</name>
    <name type="common">Red palm weevil</name>
    <name type="synonym">Curculio ferrugineus</name>
    <dbReference type="NCBI Taxonomy" id="354439"/>
    <lineage>
        <taxon>Eukaryota</taxon>
        <taxon>Metazoa</taxon>
        <taxon>Ecdysozoa</taxon>
        <taxon>Arthropoda</taxon>
        <taxon>Hexapoda</taxon>
        <taxon>Insecta</taxon>
        <taxon>Pterygota</taxon>
        <taxon>Neoptera</taxon>
        <taxon>Endopterygota</taxon>
        <taxon>Coleoptera</taxon>
        <taxon>Polyphaga</taxon>
        <taxon>Cucujiformia</taxon>
        <taxon>Curculionidae</taxon>
        <taxon>Dryophthorinae</taxon>
        <taxon>Rhynchophorus</taxon>
    </lineage>
</organism>
<comment type="caution">
    <text evidence="2">The sequence shown here is derived from an EMBL/GenBank/DDBJ whole genome shotgun (WGS) entry which is preliminary data.</text>
</comment>
<sequence>MKLILRELLETSKTKALNVLKGRRKKRKYKKYAICKKYNYESHERRECKQVVNEIKGCNRRKSGEEKEVEIRMEEDERRKKMKAKGRT</sequence>
<dbReference type="EMBL" id="JAACXV010017657">
    <property type="protein sequence ID" value="KAF7264298.1"/>
    <property type="molecule type" value="Genomic_DNA"/>
</dbReference>
<evidence type="ECO:0000313" key="2">
    <source>
        <dbReference type="EMBL" id="KAF7264298.1"/>
    </source>
</evidence>
<proteinExistence type="predicted"/>
<dbReference type="AlphaFoldDB" id="A0A834LYV1"/>
<feature type="compositionally biased region" description="Basic and acidic residues" evidence="1">
    <location>
        <begin position="67"/>
        <end position="79"/>
    </location>
</feature>
<feature type="region of interest" description="Disordered" evidence="1">
    <location>
        <begin position="67"/>
        <end position="88"/>
    </location>
</feature>
<evidence type="ECO:0000256" key="1">
    <source>
        <dbReference type="SAM" id="MobiDB-lite"/>
    </source>
</evidence>
<dbReference type="Proteomes" id="UP000625711">
    <property type="component" value="Unassembled WGS sequence"/>
</dbReference>
<keyword evidence="3" id="KW-1185">Reference proteome</keyword>